<evidence type="ECO:0000256" key="1">
    <source>
        <dbReference type="ARBA" id="ARBA00011073"/>
    </source>
</evidence>
<dbReference type="GO" id="GO:0004252">
    <property type="term" value="F:serine-type endopeptidase activity"/>
    <property type="evidence" value="ECO:0007669"/>
    <property type="project" value="UniProtKB-UniRule"/>
</dbReference>
<keyword evidence="2 6" id="KW-0645">Protease</keyword>
<comment type="caution">
    <text evidence="10">The sequence shown here is derived from an EMBL/GenBank/DDBJ whole genome shotgun (WGS) entry which is preliminary data.</text>
</comment>
<dbReference type="SUPFAM" id="SSF52743">
    <property type="entry name" value="Subtilisin-like"/>
    <property type="match status" value="1"/>
</dbReference>
<feature type="region of interest" description="Disordered" evidence="8">
    <location>
        <begin position="46"/>
        <end position="86"/>
    </location>
</feature>
<dbReference type="PANTHER" id="PTHR43806:SF11">
    <property type="entry name" value="CEREVISIN-RELATED"/>
    <property type="match status" value="1"/>
</dbReference>
<dbReference type="InterPro" id="IPR015500">
    <property type="entry name" value="Peptidase_S8_subtilisin-rel"/>
</dbReference>
<dbReference type="Gene3D" id="3.40.50.200">
    <property type="entry name" value="Peptidase S8/S53 domain"/>
    <property type="match status" value="1"/>
</dbReference>
<protein>
    <recommendedName>
        <fullName evidence="9">Peptidase S8/S53 domain-containing protein</fullName>
    </recommendedName>
</protein>
<feature type="active site" description="Charge relay system" evidence="6">
    <location>
        <position position="144"/>
    </location>
</feature>
<dbReference type="PANTHER" id="PTHR43806">
    <property type="entry name" value="PEPTIDASE S8"/>
    <property type="match status" value="1"/>
</dbReference>
<feature type="active site" description="Charge relay system" evidence="6">
    <location>
        <position position="332"/>
    </location>
</feature>
<dbReference type="InterPro" id="IPR023827">
    <property type="entry name" value="Peptidase_S8_Asp-AS"/>
</dbReference>
<feature type="active site" description="Charge relay system" evidence="6">
    <location>
        <position position="110"/>
    </location>
</feature>
<evidence type="ECO:0000256" key="3">
    <source>
        <dbReference type="ARBA" id="ARBA00022729"/>
    </source>
</evidence>
<feature type="compositionally biased region" description="Pro residues" evidence="8">
    <location>
        <begin position="52"/>
        <end position="72"/>
    </location>
</feature>
<dbReference type="InterPro" id="IPR036852">
    <property type="entry name" value="Peptidase_S8/S53_dom_sf"/>
</dbReference>
<organism evidence="10 11">
    <name type="scientific">Erythrobacter longus</name>
    <dbReference type="NCBI Taxonomy" id="1044"/>
    <lineage>
        <taxon>Bacteria</taxon>
        <taxon>Pseudomonadati</taxon>
        <taxon>Pseudomonadota</taxon>
        <taxon>Alphaproteobacteria</taxon>
        <taxon>Sphingomonadales</taxon>
        <taxon>Erythrobacteraceae</taxon>
        <taxon>Erythrobacter/Porphyrobacter group</taxon>
        <taxon>Erythrobacter</taxon>
    </lineage>
</organism>
<dbReference type="InterPro" id="IPR023828">
    <property type="entry name" value="Peptidase_S8_Ser-AS"/>
</dbReference>
<feature type="domain" description="Peptidase S8/S53" evidence="9">
    <location>
        <begin position="101"/>
        <end position="380"/>
    </location>
</feature>
<comment type="similarity">
    <text evidence="1 6 7">Belongs to the peptidase S8 family.</text>
</comment>
<dbReference type="AlphaFoldDB" id="A0A074MBL4"/>
<evidence type="ECO:0000256" key="7">
    <source>
        <dbReference type="RuleBase" id="RU003355"/>
    </source>
</evidence>
<accession>A0A074MBL4</accession>
<name>A0A074MBL4_ERYLO</name>
<dbReference type="PROSITE" id="PS00136">
    <property type="entry name" value="SUBTILASE_ASP"/>
    <property type="match status" value="1"/>
</dbReference>
<dbReference type="PROSITE" id="PS00138">
    <property type="entry name" value="SUBTILASE_SER"/>
    <property type="match status" value="1"/>
</dbReference>
<evidence type="ECO:0000313" key="10">
    <source>
        <dbReference type="EMBL" id="KEO92171.1"/>
    </source>
</evidence>
<keyword evidence="3" id="KW-0732">Signal</keyword>
<keyword evidence="11" id="KW-1185">Reference proteome</keyword>
<dbReference type="OrthoDB" id="5405281at2"/>
<evidence type="ECO:0000256" key="5">
    <source>
        <dbReference type="ARBA" id="ARBA00022825"/>
    </source>
</evidence>
<dbReference type="eggNOG" id="COG1404">
    <property type="taxonomic scope" value="Bacteria"/>
</dbReference>
<evidence type="ECO:0000256" key="6">
    <source>
        <dbReference type="PROSITE-ProRule" id="PRU01240"/>
    </source>
</evidence>
<evidence type="ECO:0000313" key="11">
    <source>
        <dbReference type="Proteomes" id="UP000027647"/>
    </source>
</evidence>
<dbReference type="InterPro" id="IPR050131">
    <property type="entry name" value="Peptidase_S8_subtilisin-like"/>
</dbReference>
<dbReference type="EMBL" id="JMIW01000001">
    <property type="protein sequence ID" value="KEO92171.1"/>
    <property type="molecule type" value="Genomic_DNA"/>
</dbReference>
<keyword evidence="4 6" id="KW-0378">Hydrolase</keyword>
<gene>
    <name evidence="10" type="ORF">EH31_05755</name>
</gene>
<sequence length="801" mass="82292">MRQGRPRFAFAEIDTGHRAASPIVWKTVGAAAACAALSACGGGGGGQGISNLPPPPPVSPTPTPPPPPPPPVTSFDSPELRRSDGPSFHSAEVAWLGGNTGTGEIIAIVDTGLDTDSPEFAGRLHPDSQDVTGAGRSVDPLNDHGTNVALIAAAARNDIGVLGIAFDAQVLALRADRPGSCGADTPQDASLGCVFADSDIARGIDVAVAAGAAVVNLSLGGSAASPELQDAVRRAANAGVVIVAAAGNDGLSPDEVDEFSRTLINAGGDNVIIVGSVNDNGEMSGFSNRAGQFAENYISARGERICCVYDDGDLFVENIDGQEFVTLFGGTSFAAPQVAGAVALLAQAFPNLTGQEIAEILLDTARDAGAVGTDNVFGTGILDIGAAFRPIGTTSIAGTGRVLALADNFAIGSAAMGDALNSASLTTIVTDRYDRAFTAQLGRNTRNAPQLQRLRAAVGQGARTRTGGSDQLSVAVTVGQGQRAGGVGWAQNLQLTSEEAFGARVLAGQVVARIAPEMQVGFALSQNASGLVAQLQGASRGAFQIAPEAGHDSGFLGNSEIAIATRRTIGGWGVTLSAERGRAWLSDFRNAGDALDGRADRTPTTRMAVLADRQWLGFGLNAGATMLLEEETLLGAHFNSVLGLEGAQSLFLDGRVSRALGEHWQVGASYRSGFTRPRGGALIGVGSQINTSGWSFDVTRFGVFSKSDSLGLRLSQPLRVSGGALQLELPVDYDYGTESAVLGRQALSLTPSGRELIGELGWSGRLPVGTVSASVYYRNQPGHFRDAPSDIGALVSLSSYF</sequence>
<dbReference type="InterPro" id="IPR000209">
    <property type="entry name" value="Peptidase_S8/S53_dom"/>
</dbReference>
<dbReference type="PROSITE" id="PS51892">
    <property type="entry name" value="SUBTILASE"/>
    <property type="match status" value="1"/>
</dbReference>
<dbReference type="PRINTS" id="PR00723">
    <property type="entry name" value="SUBTILISIN"/>
</dbReference>
<evidence type="ECO:0000256" key="4">
    <source>
        <dbReference type="ARBA" id="ARBA00022801"/>
    </source>
</evidence>
<reference evidence="10 11" key="1">
    <citation type="submission" date="2014-04" db="EMBL/GenBank/DDBJ databases">
        <title>A comprehensive comparison of genomes of Erythrobacter spp. strains.</title>
        <authorList>
            <person name="Zheng Q."/>
        </authorList>
    </citation>
    <scope>NUCLEOTIDE SEQUENCE [LARGE SCALE GENOMIC DNA]</scope>
    <source>
        <strain evidence="10 11">DSM 6997</strain>
    </source>
</reference>
<keyword evidence="5 6" id="KW-0720">Serine protease</keyword>
<proteinExistence type="inferred from homology"/>
<dbReference type="GO" id="GO:0006508">
    <property type="term" value="P:proteolysis"/>
    <property type="evidence" value="ECO:0007669"/>
    <property type="project" value="UniProtKB-KW"/>
</dbReference>
<evidence type="ECO:0000256" key="8">
    <source>
        <dbReference type="SAM" id="MobiDB-lite"/>
    </source>
</evidence>
<dbReference type="InterPro" id="IPR034061">
    <property type="entry name" value="Peptidases_S8_Autotransporter"/>
</dbReference>
<dbReference type="STRING" id="1044.EH31_05755"/>
<dbReference type="Pfam" id="PF00082">
    <property type="entry name" value="Peptidase_S8"/>
    <property type="match status" value="1"/>
</dbReference>
<dbReference type="RefSeq" id="WP_081853235.1">
    <property type="nucleotide sequence ID" value="NZ_JMIW01000001.1"/>
</dbReference>
<evidence type="ECO:0000256" key="2">
    <source>
        <dbReference type="ARBA" id="ARBA00022670"/>
    </source>
</evidence>
<evidence type="ECO:0000259" key="9">
    <source>
        <dbReference type="Pfam" id="PF00082"/>
    </source>
</evidence>
<dbReference type="Proteomes" id="UP000027647">
    <property type="component" value="Unassembled WGS sequence"/>
</dbReference>
<dbReference type="CDD" id="cd04848">
    <property type="entry name" value="Peptidases_S8_Autotransporter_serine_protease_like"/>
    <property type="match status" value="1"/>
</dbReference>